<dbReference type="SUPFAM" id="SSF56796">
    <property type="entry name" value="Dehydroquinate synthase-like"/>
    <property type="match status" value="1"/>
</dbReference>
<dbReference type="InterPro" id="IPR039697">
    <property type="entry name" value="Alcohol_dehydrogenase_Fe"/>
</dbReference>
<dbReference type="GO" id="GO:0046872">
    <property type="term" value="F:metal ion binding"/>
    <property type="evidence" value="ECO:0007669"/>
    <property type="project" value="InterPro"/>
</dbReference>
<dbReference type="InterPro" id="IPR056798">
    <property type="entry name" value="ADH_Fe_C"/>
</dbReference>
<name>A0A9D1PXV6_9BACT</name>
<feature type="domain" description="Alcohol dehydrogenase iron-type/glycerol dehydrogenase GldA" evidence="5">
    <location>
        <begin position="9"/>
        <end position="176"/>
    </location>
</feature>
<reference evidence="7" key="2">
    <citation type="submission" date="2021-04" db="EMBL/GenBank/DDBJ databases">
        <authorList>
            <person name="Gilroy R."/>
        </authorList>
    </citation>
    <scope>NUCLEOTIDE SEQUENCE</scope>
    <source>
        <strain evidence="7">ChiHecec2B26-446</strain>
    </source>
</reference>
<keyword evidence="3" id="KW-0560">Oxidoreductase</keyword>
<dbReference type="FunFam" id="3.40.50.1970:FF:000003">
    <property type="entry name" value="Alcohol dehydrogenase, iron-containing"/>
    <property type="match status" value="1"/>
</dbReference>
<organism evidence="7 8">
    <name type="scientific">Candidatus Desulfovibrio intestinipullorum</name>
    <dbReference type="NCBI Taxonomy" id="2838536"/>
    <lineage>
        <taxon>Bacteria</taxon>
        <taxon>Pseudomonadati</taxon>
        <taxon>Thermodesulfobacteriota</taxon>
        <taxon>Desulfovibrionia</taxon>
        <taxon>Desulfovibrionales</taxon>
        <taxon>Desulfovibrionaceae</taxon>
        <taxon>Desulfovibrio</taxon>
    </lineage>
</organism>
<dbReference type="Gene3D" id="1.20.1090.10">
    <property type="entry name" value="Dehydroquinate synthase-like - alpha domain"/>
    <property type="match status" value="1"/>
</dbReference>
<dbReference type="EMBL" id="DXHV01000076">
    <property type="protein sequence ID" value="HIW01246.1"/>
    <property type="molecule type" value="Genomic_DNA"/>
</dbReference>
<comment type="cofactor">
    <cofactor evidence="1">
        <name>Fe cation</name>
        <dbReference type="ChEBI" id="CHEBI:24875"/>
    </cofactor>
</comment>
<comment type="caution">
    <text evidence="7">The sequence shown here is derived from an EMBL/GenBank/DDBJ whole genome shotgun (WGS) entry which is preliminary data.</text>
</comment>
<reference evidence="7" key="1">
    <citation type="journal article" date="2021" name="PeerJ">
        <title>Extensive microbial diversity within the chicken gut microbiome revealed by metagenomics and culture.</title>
        <authorList>
            <person name="Gilroy R."/>
            <person name="Ravi A."/>
            <person name="Getino M."/>
            <person name="Pursley I."/>
            <person name="Horton D.L."/>
            <person name="Alikhan N.F."/>
            <person name="Baker D."/>
            <person name="Gharbi K."/>
            <person name="Hall N."/>
            <person name="Watson M."/>
            <person name="Adriaenssens E.M."/>
            <person name="Foster-Nyarko E."/>
            <person name="Jarju S."/>
            <person name="Secka A."/>
            <person name="Antonio M."/>
            <person name="Oren A."/>
            <person name="Chaudhuri R.R."/>
            <person name="La Ragione R."/>
            <person name="Hildebrand F."/>
            <person name="Pallen M.J."/>
        </authorList>
    </citation>
    <scope>NUCLEOTIDE SEQUENCE</scope>
    <source>
        <strain evidence="7">ChiHecec2B26-446</strain>
    </source>
</reference>
<evidence type="ECO:0000256" key="3">
    <source>
        <dbReference type="ARBA" id="ARBA00023002"/>
    </source>
</evidence>
<dbReference type="GO" id="GO:0004022">
    <property type="term" value="F:alcohol dehydrogenase (NAD+) activity"/>
    <property type="evidence" value="ECO:0007669"/>
    <property type="project" value="TreeGrafter"/>
</dbReference>
<dbReference type="AlphaFoldDB" id="A0A9D1PXV6"/>
<gene>
    <name evidence="7" type="ORF">H9894_08680</name>
</gene>
<dbReference type="Pfam" id="PF25137">
    <property type="entry name" value="ADH_Fe_C"/>
    <property type="match status" value="1"/>
</dbReference>
<dbReference type="Gene3D" id="3.40.50.1970">
    <property type="match status" value="1"/>
</dbReference>
<dbReference type="InterPro" id="IPR018211">
    <property type="entry name" value="ADH_Fe_CS"/>
</dbReference>
<evidence type="ECO:0000256" key="2">
    <source>
        <dbReference type="ARBA" id="ARBA00007358"/>
    </source>
</evidence>
<evidence type="ECO:0000313" key="7">
    <source>
        <dbReference type="EMBL" id="HIW01246.1"/>
    </source>
</evidence>
<evidence type="ECO:0000259" key="5">
    <source>
        <dbReference type="Pfam" id="PF00465"/>
    </source>
</evidence>
<feature type="domain" description="Fe-containing alcohol dehydrogenase-like C-terminal" evidence="6">
    <location>
        <begin position="187"/>
        <end position="382"/>
    </location>
</feature>
<dbReference type="PANTHER" id="PTHR11496">
    <property type="entry name" value="ALCOHOL DEHYDROGENASE"/>
    <property type="match status" value="1"/>
</dbReference>
<proteinExistence type="inferred from homology"/>
<dbReference type="FunFam" id="1.20.1090.10:FF:000001">
    <property type="entry name" value="Aldehyde-alcohol dehydrogenase"/>
    <property type="match status" value="1"/>
</dbReference>
<evidence type="ECO:0000256" key="4">
    <source>
        <dbReference type="ARBA" id="ARBA00023027"/>
    </source>
</evidence>
<dbReference type="InterPro" id="IPR001670">
    <property type="entry name" value="ADH_Fe/GldA"/>
</dbReference>
<sequence>MSFVHNTVKRIVHGFGSIQDAAREARLLGGSRALIVTDPGLARVGVQQPLEEALKSGGLACQLYAEAELEPSVDSIAHCAEAAKDFRADIIFGIGGGSALDTTKAAAVLLTNEGTIDQYFGMGKVQKPLPPMVLVPTTAGTGSEMTSISVLADTKNGGKWGVVSDYMYADTVILDPDLTIGLPPRVTAMTGIDAFVHAMESFCGKADTPITNGLNIQAMKLIARSLRRAYMNGADREARADMLYASAIAGMGFSNTQNGIIHAVGTAVPREYHLPHGLAIACLTPMCMTFNYMARPEKYAEVAMILGEKHDSDTLALASRAATRMSALLKDIDIAEGLQPYGVTREDLPLIAERAAGNARLIGNNPRPATAPMIQAMLEASYR</sequence>
<dbReference type="PROSITE" id="PS00913">
    <property type="entry name" value="ADH_IRON_1"/>
    <property type="match status" value="1"/>
</dbReference>
<dbReference type="PANTHER" id="PTHR11496:SF102">
    <property type="entry name" value="ALCOHOL DEHYDROGENASE 4"/>
    <property type="match status" value="1"/>
</dbReference>
<evidence type="ECO:0000256" key="1">
    <source>
        <dbReference type="ARBA" id="ARBA00001962"/>
    </source>
</evidence>
<evidence type="ECO:0000259" key="6">
    <source>
        <dbReference type="Pfam" id="PF25137"/>
    </source>
</evidence>
<dbReference type="Proteomes" id="UP000886752">
    <property type="component" value="Unassembled WGS sequence"/>
</dbReference>
<comment type="similarity">
    <text evidence="2">Belongs to the iron-containing alcohol dehydrogenase family.</text>
</comment>
<dbReference type="CDD" id="cd08551">
    <property type="entry name" value="Fe-ADH"/>
    <property type="match status" value="1"/>
</dbReference>
<dbReference type="Pfam" id="PF00465">
    <property type="entry name" value="Fe-ADH"/>
    <property type="match status" value="1"/>
</dbReference>
<accession>A0A9D1PXV6</accession>
<protein>
    <submittedName>
        <fullName evidence="7">Iron-containing alcohol dehydrogenase</fullName>
    </submittedName>
</protein>
<keyword evidence="4" id="KW-0520">NAD</keyword>
<evidence type="ECO:0000313" key="8">
    <source>
        <dbReference type="Proteomes" id="UP000886752"/>
    </source>
</evidence>